<evidence type="ECO:0008006" key="3">
    <source>
        <dbReference type="Google" id="ProtNLM"/>
    </source>
</evidence>
<keyword evidence="2" id="KW-1185">Reference proteome</keyword>
<name>A0A6A5YHI1_9PLEO</name>
<organism evidence="1 2">
    <name type="scientific">Lophiotrema nucula</name>
    <dbReference type="NCBI Taxonomy" id="690887"/>
    <lineage>
        <taxon>Eukaryota</taxon>
        <taxon>Fungi</taxon>
        <taxon>Dikarya</taxon>
        <taxon>Ascomycota</taxon>
        <taxon>Pezizomycotina</taxon>
        <taxon>Dothideomycetes</taxon>
        <taxon>Pleosporomycetidae</taxon>
        <taxon>Pleosporales</taxon>
        <taxon>Lophiotremataceae</taxon>
        <taxon>Lophiotrema</taxon>
    </lineage>
</organism>
<dbReference type="EMBL" id="ML977360">
    <property type="protein sequence ID" value="KAF2106702.1"/>
    <property type="molecule type" value="Genomic_DNA"/>
</dbReference>
<proteinExistence type="predicted"/>
<sequence>MRGYLDGSLHLKPREYPQEIPLQPHPKLNREHKCILCRLVRGLVPRPPEAIQQKLFSPEESLGPLNRRYFLKFRAEDTASRVSEVNLNSLGLVFDCQHQFYGSVYPPRSYSKDILNDLDPEKLRLWVSKCEAGHSESESVSEVLHAIRHHPIVGLKSPESNYQAGSARTVTFSGVQEPSVDLTLIDVIDECLVRGSSKDRYLALSYVWGGVQTVKLFTSNRTSLEAR</sequence>
<reference evidence="1" key="1">
    <citation type="journal article" date="2020" name="Stud. Mycol.">
        <title>101 Dothideomycetes genomes: a test case for predicting lifestyles and emergence of pathogens.</title>
        <authorList>
            <person name="Haridas S."/>
            <person name="Albert R."/>
            <person name="Binder M."/>
            <person name="Bloem J."/>
            <person name="Labutti K."/>
            <person name="Salamov A."/>
            <person name="Andreopoulos B."/>
            <person name="Baker S."/>
            <person name="Barry K."/>
            <person name="Bills G."/>
            <person name="Bluhm B."/>
            <person name="Cannon C."/>
            <person name="Castanera R."/>
            <person name="Culley D."/>
            <person name="Daum C."/>
            <person name="Ezra D."/>
            <person name="Gonzalez J."/>
            <person name="Henrissat B."/>
            <person name="Kuo A."/>
            <person name="Liang C."/>
            <person name="Lipzen A."/>
            <person name="Lutzoni F."/>
            <person name="Magnuson J."/>
            <person name="Mondo S."/>
            <person name="Nolan M."/>
            <person name="Ohm R."/>
            <person name="Pangilinan J."/>
            <person name="Park H.-J."/>
            <person name="Ramirez L."/>
            <person name="Alfaro M."/>
            <person name="Sun H."/>
            <person name="Tritt A."/>
            <person name="Yoshinaga Y."/>
            <person name="Zwiers L.-H."/>
            <person name="Turgeon B."/>
            <person name="Goodwin S."/>
            <person name="Spatafora J."/>
            <person name="Crous P."/>
            <person name="Grigoriev I."/>
        </authorList>
    </citation>
    <scope>NUCLEOTIDE SEQUENCE</scope>
    <source>
        <strain evidence="1">CBS 627.86</strain>
    </source>
</reference>
<evidence type="ECO:0000313" key="1">
    <source>
        <dbReference type="EMBL" id="KAF2106702.1"/>
    </source>
</evidence>
<dbReference type="AlphaFoldDB" id="A0A6A5YHI1"/>
<evidence type="ECO:0000313" key="2">
    <source>
        <dbReference type="Proteomes" id="UP000799770"/>
    </source>
</evidence>
<dbReference type="OrthoDB" id="2958217at2759"/>
<dbReference type="Proteomes" id="UP000799770">
    <property type="component" value="Unassembled WGS sequence"/>
</dbReference>
<protein>
    <recommendedName>
        <fullName evidence="3">Heterokaryon incompatibility domain-containing protein</fullName>
    </recommendedName>
</protein>
<accession>A0A6A5YHI1</accession>
<gene>
    <name evidence="1" type="ORF">BDV96DRAFT_329151</name>
</gene>